<sequence length="191" mass="22232">MDGEMFRDVGLTAKEEMERVIKGIVDRLFNELKTRSVRLMEIDEKFEFLLDASILYSSGVDGRELYEEILDCRMLLTSRKEKISSPDQLLMFIVEYRDENVFLNMRIALQILLKIAVSVASCERSFSKLKLINSYLRASMGQSRLCDLALPSIEREITEEIDFDNVIKKFAATKAKKIKLLYMLHKQIVYL</sequence>
<dbReference type="Proteomes" id="UP001652625">
    <property type="component" value="Chromosome 06"/>
</dbReference>
<dbReference type="InterPro" id="IPR052958">
    <property type="entry name" value="IFN-induced_PKR_regulator"/>
</dbReference>
<accession>A0ABM4BZY4</accession>
<keyword evidence="2" id="KW-1185">Reference proteome</keyword>
<proteinExistence type="predicted"/>
<dbReference type="GeneID" id="136081429"/>
<dbReference type="Pfam" id="PF05699">
    <property type="entry name" value="Dimer_Tnp_hAT"/>
    <property type="match status" value="1"/>
</dbReference>
<reference evidence="3" key="1">
    <citation type="submission" date="2025-08" db="UniProtKB">
        <authorList>
            <consortium name="RefSeq"/>
        </authorList>
    </citation>
    <scope>IDENTIFICATION</scope>
</reference>
<feature type="domain" description="HAT C-terminal dimerisation" evidence="1">
    <location>
        <begin position="98"/>
        <end position="156"/>
    </location>
</feature>
<dbReference type="InterPro" id="IPR008906">
    <property type="entry name" value="HATC_C_dom"/>
</dbReference>
<name>A0ABM4BZY4_HYDVU</name>
<protein>
    <submittedName>
        <fullName evidence="3">Uncharacterized protein LOC136081429</fullName>
    </submittedName>
</protein>
<dbReference type="PANTHER" id="PTHR46289">
    <property type="entry name" value="52 KDA REPRESSOR OF THE INHIBITOR OF THE PROTEIN KINASE-LIKE PROTEIN-RELATED"/>
    <property type="match status" value="1"/>
</dbReference>
<dbReference type="RefSeq" id="XP_065654814.1">
    <property type="nucleotide sequence ID" value="XM_065798742.1"/>
</dbReference>
<evidence type="ECO:0000313" key="3">
    <source>
        <dbReference type="RefSeq" id="XP_065654814.1"/>
    </source>
</evidence>
<evidence type="ECO:0000259" key="1">
    <source>
        <dbReference type="Pfam" id="PF05699"/>
    </source>
</evidence>
<dbReference type="PANTHER" id="PTHR46289:SF14">
    <property type="entry name" value="DUF4371 DOMAIN-CONTAINING PROTEIN"/>
    <property type="match status" value="1"/>
</dbReference>
<organism evidence="2 3">
    <name type="scientific">Hydra vulgaris</name>
    <name type="common">Hydra</name>
    <name type="synonym">Hydra attenuata</name>
    <dbReference type="NCBI Taxonomy" id="6087"/>
    <lineage>
        <taxon>Eukaryota</taxon>
        <taxon>Metazoa</taxon>
        <taxon>Cnidaria</taxon>
        <taxon>Hydrozoa</taxon>
        <taxon>Hydroidolina</taxon>
        <taxon>Anthoathecata</taxon>
        <taxon>Aplanulata</taxon>
        <taxon>Hydridae</taxon>
        <taxon>Hydra</taxon>
    </lineage>
</organism>
<evidence type="ECO:0000313" key="2">
    <source>
        <dbReference type="Proteomes" id="UP001652625"/>
    </source>
</evidence>
<gene>
    <name evidence="3" type="primary">LOC136081429</name>
</gene>